<dbReference type="GO" id="GO:0048731">
    <property type="term" value="P:system development"/>
    <property type="evidence" value="ECO:0007669"/>
    <property type="project" value="UniProtKB-ARBA"/>
</dbReference>
<dbReference type="RefSeq" id="XP_002426370.1">
    <property type="nucleotide sequence ID" value="XM_002426325.1"/>
</dbReference>
<dbReference type="Pfam" id="PF00053">
    <property type="entry name" value="EGF_laminin"/>
    <property type="match status" value="1"/>
</dbReference>
<feature type="domain" description="Laminin EGF-like" evidence="19">
    <location>
        <begin position="1294"/>
        <end position="1344"/>
    </location>
</feature>
<dbReference type="Pfam" id="PF00431">
    <property type="entry name" value="CUB"/>
    <property type="match status" value="1"/>
</dbReference>
<feature type="domain" description="EGF-like" evidence="18">
    <location>
        <begin position="1171"/>
        <end position="1212"/>
    </location>
</feature>
<keyword evidence="23" id="KW-1185">Reference proteome</keyword>
<keyword evidence="12 15" id="KW-0424">Laminin EGF-like domain</keyword>
<evidence type="ECO:0000256" key="9">
    <source>
        <dbReference type="ARBA" id="ARBA00023136"/>
    </source>
</evidence>
<dbReference type="SMART" id="SM00423">
    <property type="entry name" value="PSI"/>
    <property type="match status" value="8"/>
</dbReference>
<evidence type="ECO:0000259" key="20">
    <source>
        <dbReference type="PROSITE" id="PS50050"/>
    </source>
</evidence>
<dbReference type="PROSITE" id="PS50026">
    <property type="entry name" value="EGF_3"/>
    <property type="match status" value="4"/>
</dbReference>
<dbReference type="SUPFAM" id="SSF57184">
    <property type="entry name" value="Growth factor receptor domain"/>
    <property type="match status" value="1"/>
</dbReference>
<dbReference type="SMART" id="SM00180">
    <property type="entry name" value="EGF_Lam"/>
    <property type="match status" value="5"/>
</dbReference>
<feature type="domain" description="CUB" evidence="17">
    <location>
        <begin position="1342"/>
        <end position="1471"/>
    </location>
</feature>
<feature type="disulfide bond" evidence="15">
    <location>
        <begin position="2273"/>
        <end position="2282"/>
    </location>
</feature>
<feature type="disulfide bond" evidence="15">
    <location>
        <begin position="2285"/>
        <end position="2299"/>
    </location>
</feature>
<dbReference type="CTD" id="8238817"/>
<evidence type="ECO:0000256" key="4">
    <source>
        <dbReference type="ARBA" id="ARBA00022692"/>
    </source>
</evidence>
<dbReference type="InterPro" id="IPR006652">
    <property type="entry name" value="Kelch_1"/>
</dbReference>
<evidence type="ECO:0000313" key="23">
    <source>
        <dbReference type="Proteomes" id="UP000009046"/>
    </source>
</evidence>
<gene>
    <name evidence="22" type="primary">8238817</name>
    <name evidence="21" type="ORF">Phum_PHUM249660</name>
</gene>
<keyword evidence="6" id="KW-0677">Repeat</keyword>
<evidence type="ECO:0000256" key="12">
    <source>
        <dbReference type="ARBA" id="ARBA00023292"/>
    </source>
</evidence>
<dbReference type="GO" id="GO:0016020">
    <property type="term" value="C:membrane"/>
    <property type="evidence" value="ECO:0007669"/>
    <property type="project" value="UniProtKB-SubCell"/>
</dbReference>
<evidence type="ECO:0000256" key="5">
    <source>
        <dbReference type="ARBA" id="ARBA00022729"/>
    </source>
</evidence>
<evidence type="ECO:0000256" key="16">
    <source>
        <dbReference type="SAM" id="Phobius"/>
    </source>
</evidence>
<dbReference type="PROSITE" id="PS50027">
    <property type="entry name" value="EGF_LAM_2"/>
    <property type="match status" value="2"/>
</dbReference>
<dbReference type="EnsemblMetazoa" id="PHUM249660-RA">
    <property type="protein sequence ID" value="PHUM249660-PA"/>
    <property type="gene ID" value="PHUM249660"/>
</dbReference>
<keyword evidence="3 13" id="KW-0245">EGF-like domain</keyword>
<dbReference type="OMA" id="PVCQWCD"/>
<dbReference type="FunFam" id="2.10.25.10:FF:000191">
    <property type="entry name" value="Multiple epidermal growth factor-like domains 8"/>
    <property type="match status" value="1"/>
</dbReference>
<feature type="transmembrane region" description="Helical" evidence="16">
    <location>
        <begin position="2643"/>
        <end position="2665"/>
    </location>
</feature>
<proteinExistence type="predicted"/>
<dbReference type="PROSITE" id="PS50050">
    <property type="entry name" value="TNFR_NGFR_2"/>
    <property type="match status" value="1"/>
</dbReference>
<dbReference type="Gene3D" id="2.10.25.10">
    <property type="entry name" value="Laminin"/>
    <property type="match status" value="8"/>
</dbReference>
<feature type="disulfide bond" evidence="13">
    <location>
        <begin position="104"/>
        <end position="114"/>
    </location>
</feature>
<reference evidence="22" key="3">
    <citation type="submission" date="2020-05" db="UniProtKB">
        <authorList>
            <consortium name="EnsemblMetazoa"/>
        </authorList>
    </citation>
    <scope>IDENTIFICATION</scope>
    <source>
        <strain evidence="22">USDA</strain>
    </source>
</reference>
<feature type="domain" description="Laminin EGF-like" evidence="19">
    <location>
        <begin position="2253"/>
        <end position="2301"/>
    </location>
</feature>
<evidence type="ECO:0000256" key="7">
    <source>
        <dbReference type="ARBA" id="ARBA00022837"/>
    </source>
</evidence>
<dbReference type="KEGG" id="phu:Phum_PHUM249660"/>
<dbReference type="PROSITE" id="PS01248">
    <property type="entry name" value="EGF_LAM_1"/>
    <property type="match status" value="2"/>
</dbReference>
<dbReference type="InParanoid" id="E0VJS6"/>
<evidence type="ECO:0000256" key="1">
    <source>
        <dbReference type="ARBA" id="ARBA00004479"/>
    </source>
</evidence>
<dbReference type="Pfam" id="PF24973">
    <property type="entry name" value="EGF_LMN_ATRN"/>
    <property type="match status" value="3"/>
</dbReference>
<feature type="disulfide bond" evidence="14">
    <location>
        <begin position="2386"/>
        <end position="2404"/>
    </location>
</feature>
<reference evidence="21" key="1">
    <citation type="submission" date="2007-04" db="EMBL/GenBank/DDBJ databases">
        <title>Annotation of Pediculus humanus corporis strain USDA.</title>
        <authorList>
            <person name="Kirkness E."/>
            <person name="Hannick L."/>
            <person name="Hass B."/>
            <person name="Bruggner R."/>
            <person name="Lawson D."/>
            <person name="Bidwell S."/>
            <person name="Joardar V."/>
            <person name="Caler E."/>
            <person name="Walenz B."/>
            <person name="Inman J."/>
            <person name="Schobel S."/>
            <person name="Galinsky K."/>
            <person name="Amedeo P."/>
            <person name="Strausberg R."/>
        </authorList>
    </citation>
    <scope>NUCLEOTIDE SEQUENCE</scope>
    <source>
        <strain evidence="21">USDA</strain>
    </source>
</reference>
<dbReference type="Pfam" id="PF24981">
    <property type="entry name" value="Beta-prop_ATRN-LZTR1"/>
    <property type="match status" value="2"/>
</dbReference>
<dbReference type="InterPro" id="IPR035914">
    <property type="entry name" value="Sperma_CUB_dom_sf"/>
</dbReference>
<keyword evidence="9 16" id="KW-0472">Membrane</keyword>
<feature type="domain" description="EGF-like" evidence="18">
    <location>
        <begin position="100"/>
        <end position="131"/>
    </location>
</feature>
<dbReference type="SMART" id="SM00612">
    <property type="entry name" value="Kelch"/>
    <property type="match status" value="3"/>
</dbReference>
<dbReference type="InterPro" id="IPR018097">
    <property type="entry name" value="EGF_Ca-bd_CS"/>
</dbReference>
<dbReference type="Pfam" id="PF12947">
    <property type="entry name" value="EGF_3"/>
    <property type="match status" value="1"/>
</dbReference>
<dbReference type="InterPro" id="IPR016201">
    <property type="entry name" value="PSI"/>
</dbReference>
<dbReference type="FunCoup" id="E0VJS6">
    <property type="interactions" value="553"/>
</dbReference>
<dbReference type="PROSITE" id="PS01187">
    <property type="entry name" value="EGF_CA"/>
    <property type="match status" value="1"/>
</dbReference>
<dbReference type="HOGENOM" id="CLU_000612_0_0_1"/>
<dbReference type="FunFam" id="2.10.25.10:FF:000202">
    <property type="entry name" value="Multiple epidermal growth factor-like domains 8"/>
    <property type="match status" value="1"/>
</dbReference>
<dbReference type="SUPFAM" id="SSF57196">
    <property type="entry name" value="EGF/Laminin"/>
    <property type="match status" value="4"/>
</dbReference>
<dbReference type="InterPro" id="IPR001881">
    <property type="entry name" value="EGF-like_Ca-bd_dom"/>
</dbReference>
<dbReference type="OrthoDB" id="263283at2759"/>
<dbReference type="SMART" id="SM00179">
    <property type="entry name" value="EGF_CA"/>
    <property type="match status" value="3"/>
</dbReference>
<comment type="subcellular location">
    <subcellularLocation>
        <location evidence="1">Membrane</location>
        <topology evidence="1">Single-pass type I membrane protein</topology>
    </subcellularLocation>
</comment>
<evidence type="ECO:0000256" key="6">
    <source>
        <dbReference type="ARBA" id="ARBA00022737"/>
    </source>
</evidence>
<dbReference type="CDD" id="cd00041">
    <property type="entry name" value="CUB"/>
    <property type="match status" value="1"/>
</dbReference>
<dbReference type="InterPro" id="IPR009030">
    <property type="entry name" value="Growth_fac_rcpt_cys_sf"/>
</dbReference>
<dbReference type="GeneID" id="8238817"/>
<dbReference type="Proteomes" id="UP000009046">
    <property type="component" value="Unassembled WGS sequence"/>
</dbReference>
<dbReference type="InterPro" id="IPR000859">
    <property type="entry name" value="CUB_dom"/>
</dbReference>
<dbReference type="PROSITE" id="PS01186">
    <property type="entry name" value="EGF_2"/>
    <property type="match status" value="4"/>
</dbReference>
<dbReference type="InterPro" id="IPR011043">
    <property type="entry name" value="Gal_Oxase/kelch_b-propeller"/>
</dbReference>
<comment type="caution">
    <text evidence="13">Lacks conserved residue(s) required for the propagation of feature annotation.</text>
</comment>
<feature type="disulfide bond" evidence="15">
    <location>
        <begin position="1328"/>
        <end position="1342"/>
    </location>
</feature>
<evidence type="ECO:0000256" key="10">
    <source>
        <dbReference type="ARBA" id="ARBA00023157"/>
    </source>
</evidence>
<evidence type="ECO:0000256" key="13">
    <source>
        <dbReference type="PROSITE-ProRule" id="PRU00076"/>
    </source>
</evidence>
<feature type="disulfide bond" evidence="14">
    <location>
        <begin position="2359"/>
        <end position="2374"/>
    </location>
</feature>
<dbReference type="PROSITE" id="PS00022">
    <property type="entry name" value="EGF_1"/>
    <property type="match status" value="3"/>
</dbReference>
<keyword evidence="7" id="KW-0106">Calcium</keyword>
<dbReference type="InterPro" id="IPR056863">
    <property type="entry name" value="LMN_ATRN_NET-like_EGF"/>
</dbReference>
<feature type="disulfide bond" evidence="13">
    <location>
        <begin position="121"/>
        <end position="130"/>
    </location>
</feature>
<keyword evidence="10 13" id="KW-1015">Disulfide bond</keyword>
<dbReference type="GO" id="GO:0005509">
    <property type="term" value="F:calcium ion binding"/>
    <property type="evidence" value="ECO:0007669"/>
    <property type="project" value="InterPro"/>
</dbReference>
<feature type="domain" description="EGF-like" evidence="18">
    <location>
        <begin position="1213"/>
        <end position="1244"/>
    </location>
</feature>
<dbReference type="PROSITE" id="PS01180">
    <property type="entry name" value="CUB"/>
    <property type="match status" value="2"/>
</dbReference>
<dbReference type="VEuPathDB" id="VectorBase:PHUM249660"/>
<evidence type="ECO:0000259" key="18">
    <source>
        <dbReference type="PROSITE" id="PS50026"/>
    </source>
</evidence>
<dbReference type="EMBL" id="DS235226">
    <property type="protein sequence ID" value="EEB13632.1"/>
    <property type="molecule type" value="Genomic_DNA"/>
</dbReference>
<accession>E0VJS6</accession>
<keyword evidence="11" id="KW-0325">Glycoprotein</keyword>
<dbReference type="EMBL" id="AAZO01002893">
    <property type="status" value="NOT_ANNOTATED_CDS"/>
    <property type="molecule type" value="Genomic_DNA"/>
</dbReference>
<dbReference type="InterPro" id="IPR015915">
    <property type="entry name" value="Kelch-typ_b-propeller"/>
</dbReference>
<evidence type="ECO:0000256" key="2">
    <source>
        <dbReference type="ARBA" id="ARBA00022441"/>
    </source>
</evidence>
<evidence type="ECO:0000256" key="11">
    <source>
        <dbReference type="ARBA" id="ARBA00023180"/>
    </source>
</evidence>
<organism>
    <name type="scientific">Pediculus humanus subsp. corporis</name>
    <name type="common">Body louse</name>
    <dbReference type="NCBI Taxonomy" id="121224"/>
    <lineage>
        <taxon>Eukaryota</taxon>
        <taxon>Metazoa</taxon>
        <taxon>Ecdysozoa</taxon>
        <taxon>Arthropoda</taxon>
        <taxon>Hexapoda</taxon>
        <taxon>Insecta</taxon>
        <taxon>Pterygota</taxon>
        <taxon>Neoptera</taxon>
        <taxon>Paraneoptera</taxon>
        <taxon>Psocodea</taxon>
        <taxon>Troctomorpha</taxon>
        <taxon>Phthiraptera</taxon>
        <taxon>Anoplura</taxon>
        <taxon>Pediculidae</taxon>
        <taxon>Pediculus</taxon>
    </lineage>
</organism>
<feature type="disulfide bond" evidence="15">
    <location>
        <begin position="1316"/>
        <end position="1325"/>
    </location>
</feature>
<sequence>MQEIPCDKSRQFFNSSWGIITDGPAAKNNKFITLSFQTMGTECSYDYLFVYDGDTFSSPLLGSFSGKTEPQQITAKSGFMLILLYSDANYVLEGFQAEFSITECERNCTNHGVCENHTCKCENGWTGHDCSFEICPDNCGSSYHRGICINTKCQCFEGYSGQTCGLNKNDLIGNSWHWISNSDTGLSPRAAHSAVYVKESDSFYIFGGYNLNRVLGDLCIYNFNKSSWENQYGNLLKTQPLYNNYYEKNKNVEDFLNNDSGVAQNKKFNDPVANLIFSDSSNSTYNNELPLHNALSNTSSSERDFPRKIEQKSENFFESNNMNFEEQSTSKNINAFPSPRYGHAASKFPGGFVIYGGKMSNGNLSDELWFFNVTNKHWSLRAKFSNLRPPKLTRHTLTFVGDDTLYLFGGSMTGGEFSSEIYTIRLNSDLEKEQWNHIRPRGAREFELRLVAHTTVYYSKMHSLIVYGGIMAGLARLSKLSDKMFLFKISNQYWSEIHYPRVHPSNLYIPRERAFHTSVILGNYFIVYGGYSHRHNKEEICYDNKMYIYHLGCHTWVSRDVLGLNNKTFKNQERTGVFAHAADTRNGNTLLLVGGYHGNVNGDLWAYVLPPTLASREGELFDPELICSRYHTLRECTSNPDCGWCSADATCYGRTLGINCTTNLQTTSCPGLCPSLRNCHSCLIHGETPTDYNNEYFSVSQKLKLENCIWCVQNARCHHKDDNYGVCGVREDTSSQIHGWWGAQGTEITSVDECRIKNNRPGLTYMSYKNPTDWSQPDFVTILNTTSVEFDSHIKTARSDLQNSKETLVARFRGFLRIPNEWSNITETLKICISYSHSVLRLSPNYHYANLEVVGNFSAESATCKMAIWPSGLPVILHPGRYLIEFESTKSVNIKSNFYHQSKMTLMHNRTEDIAEVFTFEYLEPYNNGSCDSYSNCLQCLSDSLCGWCDISEKCLNKNLNNFQYCSNEENYWRYLTEQPSSCSNCSNYISCEICASNDYCEWGVEEAKCSKRGSGSNAIQNVDQCPIPCHLRSSCSQCVEEKGRCVWCESTKECFSFSIYTSEYQFGLCREWIDQNQFFLLQSQTSLVKNDFVLESQQCKNCSKHLNCSDCLKFLSCGWCYEEENPILGVCVLGDFNKPKNGNCSESIEKFFNKTLVSTKSNWSYVQCPDVNECELKLDDCHPDAICTNTFGAYICTCKKGFFGDGRHNCTKTCFNDCIHGTCSMEPDYKCLCNLGWTGEDCSIDCGCNNHSTCDQKVGLCDHCQHWTAGEFCQFCKLGSYRNSSFQQTCQKCECNDHEDTKRGICDSKTGTCFCKDNTEGDHCEKCIKGFYGNPKNGGLCYSQCKSRGLLNVVRSQGFGSYRPATELWESRLEHKAPKECFWILNSSYPGLLQLTVEGNISVSCQDNSLFVFEGLPNLISSNYQNVALGTFCERNDKLPLTVETKSGVLTVFYKQGKNSEGFNATYNILSCPNNCPAPHVCIGNDCVCQNGWAGPHCLLPICHNNCSFHLKQGICDYGYGRCNCRAGYGGSDCSVKINNNQIIFTELFNSDKLSNEFDHLKKIMPRFGHSLVTDRRGSLWMFGGYSLSHGLLNDIRLFDTKNNTWIPVTVDSTRGVSMPQGRYFHAAEIINLRREIYIFGGIGSVFGSENQTLNDFWKFSIKHQRWCYVKTENVPPSVAGHTLTFMKDVETENLFLIGGFGTNQGFLNKIWYFSLKTENWHFLNTSGTVPRGIFGHTTVYHSISESFYIYGGYLFSEFDNKRIYSNRLYAFHYPTLKWHLLPTFEEYTPAILNFPEARFLHSAITTKDYMLIFGGKTFSKKFKNVDLILTYSYECNQWIRLMYQGAPVVGLFPPFTYAQAMTYDLETEAIYIVGGFDNVMRSDVTRINLPLDLCNLWKGKDNCRSFLGCSFCSVVRPDKSLRSHCYSSTKSLKESCGYYNGTLITNNGVVCDHKWFQRRNCENFNTCAQCMAKWPIYINEKPICKWCKNCLKEGCISVNDTCQGDTKCETLVNIEQCGNSSCLSTDCIKQQNNNSFVSDEKTSSFFYPHCSKFTNCSLCLAHDCRWSTTLKNCIDPDFQPLFCAGGICGLILKPENSDQCPKPCSSYNQCATCLKNYHCGWCSANISNYSGEGLCTEGTIDHLLTYDGNQNCQFLLNRSFEGVKLESVKWNFDSCPAENECLNDHHTCDLFSEVCKDLDEGFQCVCGSGYELSPDECKPVCTQGCVRGKCVKPDKCLCDFGYVGINCSIQCLCNGHSNCEGPDKLSDCKKCHNNTKGAQCERCKPLYVGDPTNNGKCVPCFEYCHQHTDVCVNDSWKQLIANKSISELKSMLEEGPTSNALCVRCANQTSGRKCETCMEGYFRGTDDLNQHCRPCECHGHGDKCDPITGEKCNCANNTESECQSSASKNSNQQCWMLQCSKCKDTYSGTPTMGHQCYKQMTLDHKFCLNSKLLEECKIKPKPLYPGQSVFFQVQPRYVNVDIRLYIDIVQGNLDLYLSLRDDSIVVISNTTNGHNFVEWDPKYKKKSSWAAENFDTRTITVNSSEKKIRSSGNWTLLNSTTEMYLGLDVDADGLTTYITFSRKYSFLHVKNVKNRLVLILPKDKFDLISTRFYVGLTSCSRRNIPTYGIMFFRQDQLHIDLFVFFSVFFSCFFLFLALCVIGWKAKQAADLRRAHRRQVVEMIQLAKRPFAKIVVYLEDKIPTKNLRGMQSKSPVFVKKINKDGGFSEDVRPVAVEPTSDGAAAVATFIVKLPGGPENPVQLGLASSLITFYRNYNNANNRGFLRRRSSRHCST</sequence>
<feature type="disulfide bond" evidence="13">
    <location>
        <begin position="1234"/>
        <end position="1243"/>
    </location>
</feature>
<feature type="domain" description="EGF-like" evidence="18">
    <location>
        <begin position="1500"/>
        <end position="1536"/>
    </location>
</feature>
<name>E0VJS6_PEDHC</name>
<evidence type="ECO:0000256" key="3">
    <source>
        <dbReference type="ARBA" id="ARBA00022536"/>
    </source>
</evidence>
<keyword evidence="5" id="KW-0732">Signal</keyword>
<dbReference type="InterPro" id="IPR024731">
    <property type="entry name" value="NELL2-like_EGF"/>
</dbReference>
<dbReference type="eggNOG" id="KOG1388">
    <property type="taxonomic scope" value="Eukaryota"/>
</dbReference>
<evidence type="ECO:0000259" key="19">
    <source>
        <dbReference type="PROSITE" id="PS50027"/>
    </source>
</evidence>
<evidence type="ECO:0000256" key="8">
    <source>
        <dbReference type="ARBA" id="ARBA00022989"/>
    </source>
</evidence>
<dbReference type="PROSITE" id="PS00010">
    <property type="entry name" value="ASX_HYDROXYL"/>
    <property type="match status" value="1"/>
</dbReference>
<dbReference type="InterPro" id="IPR056737">
    <property type="entry name" value="Beta-prop_ATRN-MKLN-like"/>
</dbReference>
<feature type="disulfide bond" evidence="13">
    <location>
        <begin position="1526"/>
        <end position="1535"/>
    </location>
</feature>
<evidence type="ECO:0000259" key="17">
    <source>
        <dbReference type="PROSITE" id="PS01180"/>
    </source>
</evidence>
<evidence type="ECO:0000256" key="14">
    <source>
        <dbReference type="PROSITE-ProRule" id="PRU00206"/>
    </source>
</evidence>
<dbReference type="InterPro" id="IPR000742">
    <property type="entry name" value="EGF"/>
</dbReference>
<dbReference type="SUPFAM" id="SSF49854">
    <property type="entry name" value="Spermadhesin, CUB domain"/>
    <property type="match status" value="1"/>
</dbReference>
<dbReference type="PANTHER" id="PTHR46093">
    <property type="entry name" value="ACYL-COA-BINDING DOMAIN-CONTAINING PROTEIN 5"/>
    <property type="match status" value="1"/>
</dbReference>
<dbReference type="Gene3D" id="2.60.120.290">
    <property type="entry name" value="Spermadhesin, CUB domain"/>
    <property type="match status" value="2"/>
</dbReference>
<dbReference type="InterPro" id="IPR001368">
    <property type="entry name" value="TNFR/NGFR_Cys_rich_reg"/>
</dbReference>
<dbReference type="SMART" id="SM00181">
    <property type="entry name" value="EGF"/>
    <property type="match status" value="12"/>
</dbReference>
<keyword evidence="8 16" id="KW-1133">Transmembrane helix</keyword>
<feature type="repeat" description="TNFR-Cys" evidence="14">
    <location>
        <begin position="2358"/>
        <end position="2404"/>
    </location>
</feature>
<evidence type="ECO:0000313" key="21">
    <source>
        <dbReference type="EMBL" id="EEB13632.1"/>
    </source>
</evidence>
<protein>
    <recommendedName>
        <fullName evidence="24">Multiple epidermal growth factor-like domains protein 8</fullName>
    </recommendedName>
</protein>
<keyword evidence="2" id="KW-0880">Kelch repeat</keyword>
<dbReference type="SMART" id="SM00042">
    <property type="entry name" value="CUB"/>
    <property type="match status" value="1"/>
</dbReference>
<keyword evidence="4 16" id="KW-0812">Transmembrane</keyword>
<evidence type="ECO:0008006" key="24">
    <source>
        <dbReference type="Google" id="ProtNLM"/>
    </source>
</evidence>
<reference evidence="21" key="2">
    <citation type="submission" date="2007-04" db="EMBL/GenBank/DDBJ databases">
        <title>The genome of the human body louse.</title>
        <authorList>
            <consortium name="The Human Body Louse Genome Consortium"/>
            <person name="Kirkness E."/>
            <person name="Walenz B."/>
            <person name="Hass B."/>
            <person name="Bruggner R."/>
            <person name="Strausberg R."/>
        </authorList>
    </citation>
    <scope>NUCLEOTIDE SEQUENCE</scope>
    <source>
        <strain evidence="21">USDA</strain>
    </source>
</reference>
<dbReference type="InterPro" id="IPR000152">
    <property type="entry name" value="EGF-type_Asp/Asn_hydroxyl_site"/>
</dbReference>
<dbReference type="SUPFAM" id="SSF117281">
    <property type="entry name" value="Kelch motif"/>
    <property type="match status" value="3"/>
</dbReference>
<dbReference type="InterPro" id="IPR002049">
    <property type="entry name" value="LE_dom"/>
</dbReference>
<dbReference type="SUPFAM" id="SSF50965">
    <property type="entry name" value="Galactose oxidase, central domain"/>
    <property type="match status" value="1"/>
</dbReference>
<dbReference type="CDD" id="cd00055">
    <property type="entry name" value="EGF_Lam"/>
    <property type="match status" value="3"/>
</dbReference>
<dbReference type="Gene3D" id="2.120.10.80">
    <property type="entry name" value="Kelch-type beta propeller"/>
    <property type="match status" value="4"/>
</dbReference>
<feature type="domain" description="TNFR-Cys" evidence="20">
    <location>
        <begin position="2358"/>
        <end position="2404"/>
    </location>
</feature>
<dbReference type="CDD" id="cd00054">
    <property type="entry name" value="EGF_CA"/>
    <property type="match status" value="1"/>
</dbReference>
<feature type="domain" description="CUB" evidence="17">
    <location>
        <begin position="1"/>
        <end position="102"/>
    </location>
</feature>
<dbReference type="GO" id="GO:0048513">
    <property type="term" value="P:animal organ development"/>
    <property type="evidence" value="ECO:0007669"/>
    <property type="project" value="UniProtKB-ARBA"/>
</dbReference>
<evidence type="ECO:0000313" key="22">
    <source>
        <dbReference type="EnsemblMetazoa" id="PHUM249660-PA"/>
    </source>
</evidence>
<evidence type="ECO:0000256" key="15">
    <source>
        <dbReference type="PROSITE-ProRule" id="PRU00460"/>
    </source>
</evidence>
<dbReference type="PANTHER" id="PTHR46093:SF18">
    <property type="entry name" value="FIBRONECTIN TYPE-III DOMAIN-CONTAINING PROTEIN"/>
    <property type="match status" value="1"/>
</dbReference>